<proteinExistence type="predicted"/>
<sequence>MYPRRDYQKGLSIPGYLNSGLMRSFTKVWTVQTGGDSSMVAGTSTLLSFIKFSFSTPIPRMLLRRRGLFEDTLQATSSTSQELAIKIANALTDDPRPCSHIKSFFNQLQAGEADGGITTIGDRAVAGARKMLGLQSMGTSGLIQMVNEVVDGELSNSTQTALIQAFSNSARTIASLKTYKFLLDAQADITNLTTGIGALNGTGLAPVRNLADNIQPVLLDIENSIDQFGADFSVQRVANQASDIQKILSLVEDGNGNVQKLKGLNKENQKTVNTLIDAVQTSMNGLAAAAQEASLAANAPPDIPPEQFTGRKGTNCTLDA</sequence>
<reference evidence="2 3" key="1">
    <citation type="journal article" date="2017" name="Mol. Ecol.">
        <title>Comparative and population genomic landscape of Phellinus noxius: A hypervariable fungus causing root rot in trees.</title>
        <authorList>
            <person name="Chung C.L."/>
            <person name="Lee T.J."/>
            <person name="Akiba M."/>
            <person name="Lee H.H."/>
            <person name="Kuo T.H."/>
            <person name="Liu D."/>
            <person name="Ke H.M."/>
            <person name="Yokoi T."/>
            <person name="Roa M.B."/>
            <person name="Lu M.J."/>
            <person name="Chang Y.Y."/>
            <person name="Ann P.J."/>
            <person name="Tsai J.N."/>
            <person name="Chen C.Y."/>
            <person name="Tzean S.S."/>
            <person name="Ota Y."/>
            <person name="Hattori T."/>
            <person name="Sahashi N."/>
            <person name="Liou R.F."/>
            <person name="Kikuchi T."/>
            <person name="Tsai I.J."/>
        </authorList>
    </citation>
    <scope>NUCLEOTIDE SEQUENCE [LARGE SCALE GENOMIC DNA]</scope>
    <source>
        <strain evidence="2 3">FFPRI411160</strain>
    </source>
</reference>
<keyword evidence="3" id="KW-1185">Reference proteome</keyword>
<dbReference type="InParanoid" id="A0A286UL58"/>
<dbReference type="Proteomes" id="UP000217199">
    <property type="component" value="Unassembled WGS sequence"/>
</dbReference>
<feature type="region of interest" description="Disordered" evidence="1">
    <location>
        <begin position="298"/>
        <end position="320"/>
    </location>
</feature>
<dbReference type="EMBL" id="NBII01000003">
    <property type="protein sequence ID" value="PAV20302.1"/>
    <property type="molecule type" value="Genomic_DNA"/>
</dbReference>
<name>A0A286UL58_9AGAM</name>
<comment type="caution">
    <text evidence="2">The sequence shown here is derived from an EMBL/GenBank/DDBJ whole genome shotgun (WGS) entry which is preliminary data.</text>
</comment>
<evidence type="ECO:0000256" key="1">
    <source>
        <dbReference type="SAM" id="MobiDB-lite"/>
    </source>
</evidence>
<protein>
    <submittedName>
        <fullName evidence="2">Uncharacterized protein</fullName>
    </submittedName>
</protein>
<dbReference type="OrthoDB" id="3201541at2759"/>
<accession>A0A286UL58</accession>
<organism evidence="2 3">
    <name type="scientific">Pyrrhoderma noxium</name>
    <dbReference type="NCBI Taxonomy" id="2282107"/>
    <lineage>
        <taxon>Eukaryota</taxon>
        <taxon>Fungi</taxon>
        <taxon>Dikarya</taxon>
        <taxon>Basidiomycota</taxon>
        <taxon>Agaricomycotina</taxon>
        <taxon>Agaricomycetes</taxon>
        <taxon>Hymenochaetales</taxon>
        <taxon>Hymenochaetaceae</taxon>
        <taxon>Pyrrhoderma</taxon>
    </lineage>
</organism>
<dbReference type="AlphaFoldDB" id="A0A286UL58"/>
<gene>
    <name evidence="2" type="ORF">PNOK_0292900</name>
</gene>
<evidence type="ECO:0000313" key="3">
    <source>
        <dbReference type="Proteomes" id="UP000217199"/>
    </source>
</evidence>
<evidence type="ECO:0000313" key="2">
    <source>
        <dbReference type="EMBL" id="PAV20302.1"/>
    </source>
</evidence>